<accession>A0A8H6LWS3</accession>
<dbReference type="EMBL" id="JACGCI010000087">
    <property type="protein sequence ID" value="KAF6746838.1"/>
    <property type="molecule type" value="Genomic_DNA"/>
</dbReference>
<gene>
    <name evidence="1" type="ORF">DFP72DRAFT_1150353</name>
</gene>
<name>A0A8H6LWS3_9AGAR</name>
<keyword evidence="2" id="KW-1185">Reference proteome</keyword>
<sequence length="253" mass="27179">MSPVAAFSAKTYDVSVVTPLSSKGGYRRLLNMVVLGLGEVQFGVTAGFLLHHVPRERWFGVCLCGMSEVLDVSLSVVVEIGWGCYRWGTRSFMLLFIHGGCRRDLPMPSRDGRRGGLVGRSKSTAGATWTLGLDSVHSSSVVPRGSGFALDGHHLKRFFERDSESLGAAIGVFALEVVVQEVVFESVSPFDLLAHAPVPPSVCLSVSRSVPSPYWRSGSLARTDGSVDWVLTGGRGFGFNRPHAGLRTGEAVV</sequence>
<organism evidence="1 2">
    <name type="scientific">Ephemerocybe angulata</name>
    <dbReference type="NCBI Taxonomy" id="980116"/>
    <lineage>
        <taxon>Eukaryota</taxon>
        <taxon>Fungi</taxon>
        <taxon>Dikarya</taxon>
        <taxon>Basidiomycota</taxon>
        <taxon>Agaricomycotina</taxon>
        <taxon>Agaricomycetes</taxon>
        <taxon>Agaricomycetidae</taxon>
        <taxon>Agaricales</taxon>
        <taxon>Agaricineae</taxon>
        <taxon>Psathyrellaceae</taxon>
        <taxon>Ephemerocybe</taxon>
    </lineage>
</organism>
<protein>
    <submittedName>
        <fullName evidence="1">Uncharacterized protein</fullName>
    </submittedName>
</protein>
<reference evidence="1 2" key="1">
    <citation type="submission" date="2020-07" db="EMBL/GenBank/DDBJ databases">
        <title>Comparative genomics of pyrophilous fungi reveals a link between fire events and developmental genes.</title>
        <authorList>
            <consortium name="DOE Joint Genome Institute"/>
            <person name="Steindorff A.S."/>
            <person name="Carver A."/>
            <person name="Calhoun S."/>
            <person name="Stillman K."/>
            <person name="Liu H."/>
            <person name="Lipzen A."/>
            <person name="Pangilinan J."/>
            <person name="Labutti K."/>
            <person name="Bruns T.D."/>
            <person name="Grigoriev I.V."/>
        </authorList>
    </citation>
    <scope>NUCLEOTIDE SEQUENCE [LARGE SCALE GENOMIC DNA]</scope>
    <source>
        <strain evidence="1 2">CBS 144469</strain>
    </source>
</reference>
<dbReference type="AlphaFoldDB" id="A0A8H6LWS3"/>
<evidence type="ECO:0000313" key="1">
    <source>
        <dbReference type="EMBL" id="KAF6746838.1"/>
    </source>
</evidence>
<dbReference type="Proteomes" id="UP000521943">
    <property type="component" value="Unassembled WGS sequence"/>
</dbReference>
<evidence type="ECO:0000313" key="2">
    <source>
        <dbReference type="Proteomes" id="UP000521943"/>
    </source>
</evidence>
<proteinExistence type="predicted"/>
<comment type="caution">
    <text evidence="1">The sequence shown here is derived from an EMBL/GenBank/DDBJ whole genome shotgun (WGS) entry which is preliminary data.</text>
</comment>